<comment type="caution">
    <text evidence="1">The sequence shown here is derived from an EMBL/GenBank/DDBJ whole genome shotgun (WGS) entry which is preliminary data.</text>
</comment>
<reference evidence="1" key="2">
    <citation type="submission" date="2020-11" db="EMBL/GenBank/DDBJ databases">
        <authorList>
            <person name="McCartney M.A."/>
            <person name="Auch B."/>
            <person name="Kono T."/>
            <person name="Mallez S."/>
            <person name="Becker A."/>
            <person name="Gohl D.M."/>
            <person name="Silverstein K.A.T."/>
            <person name="Koren S."/>
            <person name="Bechman K.B."/>
            <person name="Herman A."/>
            <person name="Abrahante J.E."/>
            <person name="Garbe J."/>
        </authorList>
    </citation>
    <scope>NUCLEOTIDE SEQUENCE</scope>
    <source>
        <strain evidence="1">Duluth1</strain>
        <tissue evidence="1">Whole animal</tissue>
    </source>
</reference>
<sequence length="89" mass="9840">MDTTSSSSIETNETMAGLLRIIDNFDETSICSSKDFYVRNVLRTAAEASLRAYLHACASPGEQLVLEGWTLCGPGEIYMCDDIFNYTNT</sequence>
<dbReference type="EMBL" id="JAIWYP010000005">
    <property type="protein sequence ID" value="KAH3818774.1"/>
    <property type="molecule type" value="Genomic_DNA"/>
</dbReference>
<evidence type="ECO:0000313" key="2">
    <source>
        <dbReference type="Proteomes" id="UP000828390"/>
    </source>
</evidence>
<evidence type="ECO:0000313" key="1">
    <source>
        <dbReference type="EMBL" id="KAH3818774.1"/>
    </source>
</evidence>
<gene>
    <name evidence="1" type="ORF">DPMN_120500</name>
</gene>
<dbReference type="Proteomes" id="UP000828390">
    <property type="component" value="Unassembled WGS sequence"/>
</dbReference>
<accession>A0A9D4GNN3</accession>
<protein>
    <submittedName>
        <fullName evidence="1">Uncharacterized protein</fullName>
    </submittedName>
</protein>
<organism evidence="1 2">
    <name type="scientific">Dreissena polymorpha</name>
    <name type="common">Zebra mussel</name>
    <name type="synonym">Mytilus polymorpha</name>
    <dbReference type="NCBI Taxonomy" id="45954"/>
    <lineage>
        <taxon>Eukaryota</taxon>
        <taxon>Metazoa</taxon>
        <taxon>Spiralia</taxon>
        <taxon>Lophotrochozoa</taxon>
        <taxon>Mollusca</taxon>
        <taxon>Bivalvia</taxon>
        <taxon>Autobranchia</taxon>
        <taxon>Heteroconchia</taxon>
        <taxon>Euheterodonta</taxon>
        <taxon>Imparidentia</taxon>
        <taxon>Neoheterodontei</taxon>
        <taxon>Myida</taxon>
        <taxon>Dreissenoidea</taxon>
        <taxon>Dreissenidae</taxon>
        <taxon>Dreissena</taxon>
    </lineage>
</organism>
<reference evidence="1" key="1">
    <citation type="journal article" date="2019" name="bioRxiv">
        <title>The Genome of the Zebra Mussel, Dreissena polymorpha: A Resource for Invasive Species Research.</title>
        <authorList>
            <person name="McCartney M.A."/>
            <person name="Auch B."/>
            <person name="Kono T."/>
            <person name="Mallez S."/>
            <person name="Zhang Y."/>
            <person name="Obille A."/>
            <person name="Becker A."/>
            <person name="Abrahante J.E."/>
            <person name="Garbe J."/>
            <person name="Badalamenti J.P."/>
            <person name="Herman A."/>
            <person name="Mangelson H."/>
            <person name="Liachko I."/>
            <person name="Sullivan S."/>
            <person name="Sone E.D."/>
            <person name="Koren S."/>
            <person name="Silverstein K.A.T."/>
            <person name="Beckman K.B."/>
            <person name="Gohl D.M."/>
        </authorList>
    </citation>
    <scope>NUCLEOTIDE SEQUENCE</scope>
    <source>
        <strain evidence="1">Duluth1</strain>
        <tissue evidence="1">Whole animal</tissue>
    </source>
</reference>
<proteinExistence type="predicted"/>
<keyword evidence="2" id="KW-1185">Reference proteome</keyword>
<dbReference type="AlphaFoldDB" id="A0A9D4GNN3"/>
<name>A0A9D4GNN3_DREPO</name>